<reference evidence="2 3" key="1">
    <citation type="submission" date="2018-04" db="EMBL/GenBank/DDBJ databases">
        <authorList>
            <person name="Eckel V.P."/>
            <person name="Vogel R.F."/>
        </authorList>
    </citation>
    <scope>NUCLEOTIDE SEQUENCE [LARGE SCALE GENOMIC DNA]</scope>
    <source>
        <strain evidence="3">TMW 2.1764</strain>
    </source>
</reference>
<dbReference type="OrthoDB" id="9793302at2"/>
<dbReference type="NCBIfam" id="NF033544">
    <property type="entry name" value="transpos_IS1249"/>
    <property type="match status" value="1"/>
</dbReference>
<feature type="compositionally biased region" description="Basic and acidic residues" evidence="1">
    <location>
        <begin position="338"/>
        <end position="367"/>
    </location>
</feature>
<keyword evidence="3" id="KW-1185">Reference proteome</keyword>
<evidence type="ECO:0000256" key="1">
    <source>
        <dbReference type="SAM" id="MobiDB-lite"/>
    </source>
</evidence>
<organism evidence="2 3">
    <name type="scientific">Bifidobacterium tibiigranuli</name>
    <dbReference type="NCBI Taxonomy" id="2172043"/>
    <lineage>
        <taxon>Bacteria</taxon>
        <taxon>Bacillati</taxon>
        <taxon>Actinomycetota</taxon>
        <taxon>Actinomycetes</taxon>
        <taxon>Bifidobacteriales</taxon>
        <taxon>Bifidobacteriaceae</taxon>
        <taxon>Bifidobacterium</taxon>
    </lineage>
</organism>
<sequence>MRTRSGRARKRPLCGGPMQKYGRAASGRQRWRCRACRLSMVAGNGGARRVRELESFVSWLRGGRTQEECGGRGFRRRVAWRWQVEPLIALPATRRHVPMADGAYISHNRCLLVLMDGVTGEVARFRWCAHETIAAYRALLHGVPAPDVLAGDGMRGMETAARAEWPDARLQRCLAHVQRDTRRDLTMHPRTQAGRELRKLSLKPARVRTAEQAAQWAEALNAWHERWRGLVGERTTAKQDPGSPEALAGRKWWWTHERLRRSCKRSERLFRDGRLFAHLDPRLPEGGPAPGTTNRLEGGVNSPIRRILVNHRGMIQAHMMRACEYECFMRSPGPDLKALPEAHETRERTRASAKAQQERESERHTGDEPAPGSGVDWNELHASTPYPNNTS</sequence>
<comment type="caution">
    <text evidence="2">The sequence shown here is derived from an EMBL/GenBank/DDBJ whole genome shotgun (WGS) entry which is preliminary data.</text>
</comment>
<protein>
    <submittedName>
        <fullName evidence="2">IS1249 family transposase</fullName>
    </submittedName>
</protein>
<dbReference type="GeneID" id="78128320"/>
<name>A0A5N6RZA4_9BIFI</name>
<gene>
    <name evidence="2" type="ORF">DDE84_11610</name>
</gene>
<dbReference type="RefSeq" id="WP_152581858.1">
    <property type="nucleotide sequence ID" value="NZ_QDAG01000024.1"/>
</dbReference>
<feature type="region of interest" description="Disordered" evidence="1">
    <location>
        <begin position="336"/>
        <end position="391"/>
    </location>
</feature>
<dbReference type="EMBL" id="QDAG01000024">
    <property type="protein sequence ID" value="KAE8126222.1"/>
    <property type="molecule type" value="Genomic_DNA"/>
</dbReference>
<dbReference type="Proteomes" id="UP000325415">
    <property type="component" value="Unassembled WGS sequence"/>
</dbReference>
<evidence type="ECO:0000313" key="3">
    <source>
        <dbReference type="Proteomes" id="UP000325415"/>
    </source>
</evidence>
<dbReference type="AlphaFoldDB" id="A0A5N6RZA4"/>
<proteinExistence type="predicted"/>
<dbReference type="InterPro" id="IPR048004">
    <property type="entry name" value="IS1249_transpos"/>
</dbReference>
<evidence type="ECO:0000313" key="2">
    <source>
        <dbReference type="EMBL" id="KAE8126222.1"/>
    </source>
</evidence>
<accession>A0A5N6RZA4</accession>